<feature type="transmembrane region" description="Helical" evidence="6">
    <location>
        <begin position="54"/>
        <end position="73"/>
    </location>
</feature>
<evidence type="ECO:0000256" key="6">
    <source>
        <dbReference type="SAM" id="Phobius"/>
    </source>
</evidence>
<evidence type="ECO:0000256" key="1">
    <source>
        <dbReference type="ARBA" id="ARBA00004141"/>
    </source>
</evidence>
<comment type="subcellular location">
    <subcellularLocation>
        <location evidence="1">Membrane</location>
        <topology evidence="1">Multi-pass membrane protein</topology>
    </subcellularLocation>
</comment>
<dbReference type="Gene3D" id="1.20.1250.20">
    <property type="entry name" value="MFS general substrate transporter like domains"/>
    <property type="match status" value="1"/>
</dbReference>
<dbReference type="SUPFAM" id="SSF103473">
    <property type="entry name" value="MFS general substrate transporter"/>
    <property type="match status" value="1"/>
</dbReference>
<feature type="transmembrane region" description="Helical" evidence="6">
    <location>
        <begin position="421"/>
        <end position="442"/>
    </location>
</feature>
<dbReference type="AlphaFoldDB" id="E1JRR8"/>
<dbReference type="InterPro" id="IPR020846">
    <property type="entry name" value="MFS_dom"/>
</dbReference>
<dbReference type="Gene3D" id="1.20.1720.10">
    <property type="entry name" value="Multidrug resistance protein D"/>
    <property type="match status" value="1"/>
</dbReference>
<evidence type="ECO:0000256" key="3">
    <source>
        <dbReference type="ARBA" id="ARBA00022692"/>
    </source>
</evidence>
<dbReference type="Proteomes" id="UP000006250">
    <property type="component" value="Unassembled WGS sequence"/>
</dbReference>
<dbReference type="OrthoDB" id="5315310at2"/>
<organism evidence="8 9">
    <name type="scientific">Solidesulfovibrio fructosivorans JJ]</name>
    <dbReference type="NCBI Taxonomy" id="596151"/>
    <lineage>
        <taxon>Bacteria</taxon>
        <taxon>Pseudomonadati</taxon>
        <taxon>Thermodesulfobacteriota</taxon>
        <taxon>Desulfovibrionia</taxon>
        <taxon>Desulfovibrionales</taxon>
        <taxon>Desulfovibrionaceae</taxon>
        <taxon>Solidesulfovibrio</taxon>
    </lineage>
</organism>
<dbReference type="PROSITE" id="PS50850">
    <property type="entry name" value="MFS"/>
    <property type="match status" value="1"/>
</dbReference>
<evidence type="ECO:0000313" key="9">
    <source>
        <dbReference type="Proteomes" id="UP000006250"/>
    </source>
</evidence>
<keyword evidence="5 6" id="KW-0472">Membrane</keyword>
<name>E1JRR8_SOLFR</name>
<evidence type="ECO:0000313" key="8">
    <source>
        <dbReference type="EMBL" id="EFL52687.1"/>
    </source>
</evidence>
<dbReference type="InterPro" id="IPR036259">
    <property type="entry name" value="MFS_trans_sf"/>
</dbReference>
<keyword evidence="3 6" id="KW-0812">Transmembrane</keyword>
<dbReference type="PANTHER" id="PTHR42718:SF9">
    <property type="entry name" value="MAJOR FACILITATOR SUPERFAMILY MULTIDRUG TRANSPORTER MFSC"/>
    <property type="match status" value="1"/>
</dbReference>
<evidence type="ECO:0000259" key="7">
    <source>
        <dbReference type="PROSITE" id="PS50850"/>
    </source>
</evidence>
<dbReference type="GO" id="GO:0022857">
    <property type="term" value="F:transmembrane transporter activity"/>
    <property type="evidence" value="ECO:0007669"/>
    <property type="project" value="InterPro"/>
</dbReference>
<dbReference type="GO" id="GO:0016020">
    <property type="term" value="C:membrane"/>
    <property type="evidence" value="ECO:0007669"/>
    <property type="project" value="UniProtKB-SubCell"/>
</dbReference>
<feature type="transmembrane region" description="Helical" evidence="6">
    <location>
        <begin position="231"/>
        <end position="259"/>
    </location>
</feature>
<reference evidence="8 9" key="1">
    <citation type="submission" date="2010-08" db="EMBL/GenBank/DDBJ databases">
        <title>The draft genome of Desulfovibrio fructosovorans JJ.</title>
        <authorList>
            <consortium name="US DOE Joint Genome Institute (JGI-PGF)"/>
            <person name="Lucas S."/>
            <person name="Copeland A."/>
            <person name="Lapidus A."/>
            <person name="Cheng J.-F."/>
            <person name="Bruce D."/>
            <person name="Goodwin L."/>
            <person name="Pitluck S."/>
            <person name="Land M.L."/>
            <person name="Hauser L."/>
            <person name="Chang Y.-J."/>
            <person name="Jeffries C."/>
            <person name="Wall J.D."/>
            <person name="Stahl D.A."/>
            <person name="Arkin A.P."/>
            <person name="Dehal P."/>
            <person name="Stolyar S.M."/>
            <person name="Hazen T.C."/>
            <person name="Woyke T.J."/>
        </authorList>
    </citation>
    <scope>NUCLEOTIDE SEQUENCE [LARGE SCALE GENOMIC DNA]</scope>
    <source>
        <strain evidence="8 9">JJ</strain>
    </source>
</reference>
<feature type="transmembrane region" description="Helical" evidence="6">
    <location>
        <begin position="292"/>
        <end position="312"/>
    </location>
</feature>
<evidence type="ECO:0000256" key="2">
    <source>
        <dbReference type="ARBA" id="ARBA00022448"/>
    </source>
</evidence>
<dbReference type="eggNOG" id="COG0477">
    <property type="taxonomic scope" value="Bacteria"/>
</dbReference>
<dbReference type="Pfam" id="PF07690">
    <property type="entry name" value="MFS_1"/>
    <property type="match status" value="1"/>
</dbReference>
<feature type="domain" description="Major facilitator superfamily (MFS) profile" evidence="7">
    <location>
        <begin position="13"/>
        <end position="519"/>
    </location>
</feature>
<sequence>MKNTNASFAKYGSLAMLMVAQIGTCGDNSTMNLITNALIGSFQATMNQIQLANIIYSLVTGALMMFGGMLGLAIGWKKNYIIGSVILVVGEISLALAPNMVFLCWVSRVLCGLGAALLVPSILGLCVVLYEGKDRALAFGSMGAATGLSSILIPPLAGYVISGAGWRWAFAGLAAYFAVEALLAQVILPEDKKSDSGIRLDYRGAILAAVGLLGLIYGITQISVWGMIRPIYAPFVVFGMSPALLVVLAGGVFLVWLYFFERNVEKRYQSCLLPSSYTSTSQVRDGLLLTSYLYICFGTVGFLVVTWAQLVAGYTPTASGLLTIAMAVPMILFSMGIPKLCYNISPHSICKSGIVITGLGCLCLWIGVNIKGINDWFIVGLFLLGAGQGFVASQSSMIIAQAVNARDAAQSGGIQASTRNVGQALGVAVIGMVLLFSLSGAFKYNIEQLPITPALKREAQRVKMYQLQSDHDFEALLVKHAIPAQDTPRIMSAYREARLTAMRRAIGALFVVVVLHLFGLGAVPRAPFSQQR</sequence>
<keyword evidence="4 6" id="KW-1133">Transmembrane helix</keyword>
<protein>
    <submittedName>
        <fullName evidence="8">Major facilitator superfamily MFS_1</fullName>
    </submittedName>
</protein>
<feature type="transmembrane region" description="Helical" evidence="6">
    <location>
        <begin position="505"/>
        <end position="523"/>
    </location>
</feature>
<feature type="transmembrane region" description="Helical" evidence="6">
    <location>
        <begin position="80"/>
        <end position="99"/>
    </location>
</feature>
<dbReference type="EMBL" id="AECZ01000002">
    <property type="protein sequence ID" value="EFL52687.1"/>
    <property type="molecule type" value="Genomic_DNA"/>
</dbReference>
<feature type="transmembrane region" description="Helical" evidence="6">
    <location>
        <begin position="376"/>
        <end position="400"/>
    </location>
</feature>
<keyword evidence="9" id="KW-1185">Reference proteome</keyword>
<comment type="caution">
    <text evidence="8">The sequence shown here is derived from an EMBL/GenBank/DDBJ whole genome shotgun (WGS) entry which is preliminary data.</text>
</comment>
<dbReference type="PANTHER" id="PTHR42718">
    <property type="entry name" value="MAJOR FACILITATOR SUPERFAMILY MULTIDRUG TRANSPORTER MFSC"/>
    <property type="match status" value="1"/>
</dbReference>
<proteinExistence type="predicted"/>
<accession>E1JRR8</accession>
<dbReference type="InterPro" id="IPR011701">
    <property type="entry name" value="MFS"/>
</dbReference>
<keyword evidence="2" id="KW-0813">Transport</keyword>
<feature type="transmembrane region" description="Helical" evidence="6">
    <location>
        <begin position="318"/>
        <end position="337"/>
    </location>
</feature>
<dbReference type="RefSeq" id="WP_005990448.1">
    <property type="nucleotide sequence ID" value="NZ_AECZ01000002.1"/>
</dbReference>
<feature type="transmembrane region" description="Helical" evidence="6">
    <location>
        <begin position="200"/>
        <end position="219"/>
    </location>
</feature>
<evidence type="ECO:0000256" key="5">
    <source>
        <dbReference type="ARBA" id="ARBA00023136"/>
    </source>
</evidence>
<evidence type="ECO:0000256" key="4">
    <source>
        <dbReference type="ARBA" id="ARBA00022989"/>
    </source>
</evidence>
<feature type="transmembrane region" description="Helical" evidence="6">
    <location>
        <begin position="105"/>
        <end position="130"/>
    </location>
</feature>
<feature type="transmembrane region" description="Helical" evidence="6">
    <location>
        <begin position="349"/>
        <end position="370"/>
    </location>
</feature>
<feature type="transmembrane region" description="Helical" evidence="6">
    <location>
        <begin position="168"/>
        <end position="188"/>
    </location>
</feature>
<gene>
    <name evidence="8" type="ORF">DesfrDRAFT_0317</name>
</gene>
<dbReference type="STRING" id="596151.DesfrDRAFT_0317"/>